<evidence type="ECO:0000259" key="5">
    <source>
        <dbReference type="Pfam" id="PF08392"/>
    </source>
</evidence>
<keyword evidence="3 4" id="KW-0012">Acyltransferase</keyword>
<gene>
    <name evidence="7" type="ORF">TRIUR3_06359</name>
</gene>
<evidence type="ECO:0000313" key="7">
    <source>
        <dbReference type="EMBL" id="EMS60006.1"/>
    </source>
</evidence>
<evidence type="ECO:0000256" key="2">
    <source>
        <dbReference type="ARBA" id="ARBA00022679"/>
    </source>
</evidence>
<dbReference type="InterPro" id="IPR013601">
    <property type="entry name" value="FAE1_typ3_polyketide_synth"/>
</dbReference>
<dbReference type="Gene3D" id="3.40.47.10">
    <property type="match status" value="1"/>
</dbReference>
<dbReference type="Pfam" id="PF08541">
    <property type="entry name" value="ACP_syn_III_C"/>
    <property type="match status" value="1"/>
</dbReference>
<evidence type="ECO:0000256" key="3">
    <source>
        <dbReference type="ARBA" id="ARBA00023315"/>
    </source>
</evidence>
<feature type="domain" description="FAE" evidence="5">
    <location>
        <begin position="252"/>
        <end position="318"/>
    </location>
</feature>
<organism evidence="7">
    <name type="scientific">Triticum urartu</name>
    <name type="common">Red wild einkorn</name>
    <name type="synonym">Crithodium urartu</name>
    <dbReference type="NCBI Taxonomy" id="4572"/>
    <lineage>
        <taxon>Eukaryota</taxon>
        <taxon>Viridiplantae</taxon>
        <taxon>Streptophyta</taxon>
        <taxon>Embryophyta</taxon>
        <taxon>Tracheophyta</taxon>
        <taxon>Spermatophyta</taxon>
        <taxon>Magnoliopsida</taxon>
        <taxon>Liliopsida</taxon>
        <taxon>Poales</taxon>
        <taxon>Poaceae</taxon>
        <taxon>BOP clade</taxon>
        <taxon>Pooideae</taxon>
        <taxon>Triticodae</taxon>
        <taxon>Triticeae</taxon>
        <taxon>Triticinae</taxon>
        <taxon>Triticum</taxon>
    </lineage>
</organism>
<dbReference type="SUPFAM" id="SSF53901">
    <property type="entry name" value="Thiolase-like"/>
    <property type="match status" value="1"/>
</dbReference>
<dbReference type="PANTHER" id="PTHR31561">
    <property type="entry name" value="3-KETOACYL-COA SYNTHASE"/>
    <property type="match status" value="1"/>
</dbReference>
<dbReference type="PIRSF" id="PIRSF036417">
    <property type="entry name" value="3-ktacl-CoA_syn"/>
    <property type="match status" value="1"/>
</dbReference>
<comment type="similarity">
    <text evidence="1 4">Belongs to the thiolase-like superfamily. Chalcone/stilbene synthases family.</text>
</comment>
<keyword evidence="2 4" id="KW-0808">Transferase</keyword>
<dbReference type="eggNOG" id="ENOG502QPKZ">
    <property type="taxonomic scope" value="Eukaryota"/>
</dbReference>
<dbReference type="GO" id="GO:0016747">
    <property type="term" value="F:acyltransferase activity, transferring groups other than amino-acyl groups"/>
    <property type="evidence" value="ECO:0007669"/>
    <property type="project" value="InterPro"/>
</dbReference>
<dbReference type="InterPro" id="IPR013747">
    <property type="entry name" value="ACP_syn_III_C"/>
</dbReference>
<feature type="domain" description="Beta-ketoacyl-[acyl-carrier-protein] synthase III C-terminal" evidence="6">
    <location>
        <begin position="335"/>
        <end position="415"/>
    </location>
</feature>
<accession>M7ZK41</accession>
<feature type="domain" description="FAE" evidence="5">
    <location>
        <begin position="44"/>
        <end position="217"/>
    </location>
</feature>
<dbReference type="EMBL" id="KD114348">
    <property type="protein sequence ID" value="EMS60006.1"/>
    <property type="molecule type" value="Genomic_DNA"/>
</dbReference>
<protein>
    <recommendedName>
        <fullName evidence="4">3-ketoacyl-CoA synthase</fullName>
        <ecNumber evidence="4">2.3.1.-</ecNumber>
    </recommendedName>
</protein>
<dbReference type="InterPro" id="IPR016039">
    <property type="entry name" value="Thiolase-like"/>
</dbReference>
<dbReference type="AlphaFoldDB" id="M7ZK41"/>
<name>M7ZK41_TRIUA</name>
<dbReference type="CDD" id="cd00831">
    <property type="entry name" value="CHS_like"/>
    <property type="match status" value="1"/>
</dbReference>
<dbReference type="STRING" id="4572.M7ZK41"/>
<dbReference type="GO" id="GO:0016020">
    <property type="term" value="C:membrane"/>
    <property type="evidence" value="ECO:0007669"/>
    <property type="project" value="InterPro"/>
</dbReference>
<dbReference type="OMA" id="SAVWKSN"/>
<dbReference type="InterPro" id="IPR012392">
    <property type="entry name" value="3-ktacl-CoA_syn"/>
</dbReference>
<comment type="pathway">
    <text evidence="4">Lipid metabolism; fatty acid biosynthesis.</text>
</comment>
<sequence>MAATAIELARLGPGELLALWRALHLDLVHILCSAFLVVFVATVYFMSRPRPVFLVDYCCYKPSPSFRVPFTTFMEHIKLISNNDRSLRFQTRILERSGLGEETCLPPANHYIPPNPSMEASRAEAQLVIFNAIDDLVRRTGLKPKDIDILVVNCSLFSPTPSLPAMIINKYKLRSNIRSFNLSGMGCSAGLISIDLARDMLQVHPNSNALVISTEIIILPREPAGHAAAQLPVPDGRGGDPAVEPAAGGAARQGADDRAYRCVYEEEDDEGHSGISLSKELMAIAGEALKSNITTMGPLVLPMSEQLLFFFRLVGRKVVNSKWKPYIPDFKLAFEHFCIHAGGRAVIDELQKNLELSPRHVEASRMTLHRFGNTSSSSLWYELAYIEAKGRMRKGDRVWQIGFGSGFKCNSAVWKCLRTVKTPTDGPWEDCIQRYPVHIPDVVKL</sequence>
<evidence type="ECO:0000256" key="4">
    <source>
        <dbReference type="PIRNR" id="PIRNR036417"/>
    </source>
</evidence>
<dbReference type="GO" id="GO:0006633">
    <property type="term" value="P:fatty acid biosynthetic process"/>
    <property type="evidence" value="ECO:0007669"/>
    <property type="project" value="UniProtKB-UniPathway"/>
</dbReference>
<evidence type="ECO:0000256" key="1">
    <source>
        <dbReference type="ARBA" id="ARBA00005531"/>
    </source>
</evidence>
<dbReference type="Pfam" id="PF08392">
    <property type="entry name" value="FAE1_CUT1_RppA"/>
    <property type="match status" value="2"/>
</dbReference>
<reference evidence="7" key="1">
    <citation type="journal article" date="2013" name="Nature">
        <title>Draft genome of the wheat A-genome progenitor Triticum urartu.</title>
        <authorList>
            <person name="Ling H.Q."/>
            <person name="Zhao S."/>
            <person name="Liu D."/>
            <person name="Wang J."/>
            <person name="Sun H."/>
            <person name="Zhang C."/>
            <person name="Fan H."/>
            <person name="Li D."/>
            <person name="Dong L."/>
            <person name="Tao Y."/>
            <person name="Gao C."/>
            <person name="Wu H."/>
            <person name="Li Y."/>
            <person name="Cui Y."/>
            <person name="Guo X."/>
            <person name="Zheng S."/>
            <person name="Wang B."/>
            <person name="Yu K."/>
            <person name="Liang Q."/>
            <person name="Yang W."/>
            <person name="Lou X."/>
            <person name="Chen J."/>
            <person name="Feng M."/>
            <person name="Jian J."/>
            <person name="Zhang X."/>
            <person name="Luo G."/>
            <person name="Jiang Y."/>
            <person name="Liu J."/>
            <person name="Wang Z."/>
            <person name="Sha Y."/>
            <person name="Zhang B."/>
            <person name="Wu H."/>
            <person name="Tang D."/>
            <person name="Shen Q."/>
            <person name="Xue P."/>
            <person name="Zou S."/>
            <person name="Wang X."/>
            <person name="Liu X."/>
            <person name="Wang F."/>
            <person name="Yang Y."/>
            <person name="An X."/>
            <person name="Dong Z."/>
            <person name="Zhang K."/>
            <person name="Zhang X."/>
            <person name="Luo M.C."/>
            <person name="Dvorak J."/>
            <person name="Tong Y."/>
            <person name="Wang J."/>
            <person name="Yang H."/>
            <person name="Li Z."/>
            <person name="Wang D."/>
            <person name="Zhang A."/>
            <person name="Wang J."/>
        </authorList>
    </citation>
    <scope>NUCLEOTIDE SEQUENCE</scope>
</reference>
<dbReference type="EC" id="2.3.1.-" evidence="4"/>
<proteinExistence type="inferred from homology"/>
<dbReference type="UniPathway" id="UPA00094"/>
<evidence type="ECO:0000259" key="6">
    <source>
        <dbReference type="Pfam" id="PF08541"/>
    </source>
</evidence>